<dbReference type="GO" id="GO:0000076">
    <property type="term" value="P:DNA replication checkpoint signaling"/>
    <property type="evidence" value="ECO:0007669"/>
    <property type="project" value="TreeGrafter"/>
</dbReference>
<dbReference type="KEGG" id="phu:Phum_PHUM317200"/>
<evidence type="ECO:0000256" key="5">
    <source>
        <dbReference type="ARBA" id="ARBA00022763"/>
    </source>
</evidence>
<evidence type="ECO:0000256" key="9">
    <source>
        <dbReference type="ARBA" id="ARBA00059283"/>
    </source>
</evidence>
<evidence type="ECO:0000256" key="1">
    <source>
        <dbReference type="ARBA" id="ARBA00004123"/>
    </source>
</evidence>
<dbReference type="Gene3D" id="3.70.10.10">
    <property type="match status" value="1"/>
</dbReference>
<dbReference type="OMA" id="NETQCRF"/>
<dbReference type="STRING" id="121224.E0VMQ1"/>
<dbReference type="EnsemblMetazoa" id="PHUM317200-RA">
    <property type="protein sequence ID" value="PHUM317200-PA"/>
    <property type="gene ID" value="PHUM317200"/>
</dbReference>
<evidence type="ECO:0000256" key="6">
    <source>
        <dbReference type="ARBA" id="ARBA00022801"/>
    </source>
</evidence>
<dbReference type="GO" id="GO:0031573">
    <property type="term" value="P:mitotic intra-S DNA damage checkpoint signaling"/>
    <property type="evidence" value="ECO:0007669"/>
    <property type="project" value="TreeGrafter"/>
</dbReference>
<keyword evidence="4" id="KW-0540">Nuclease</keyword>
<dbReference type="VEuPathDB" id="VectorBase:PHUM317200"/>
<dbReference type="SUPFAM" id="SSF55979">
    <property type="entry name" value="DNA clamp"/>
    <property type="match status" value="1"/>
</dbReference>
<dbReference type="Proteomes" id="UP000009046">
    <property type="component" value="Unassembled WGS sequence"/>
</dbReference>
<keyword evidence="6 12" id="KW-0378">Hydrolase</keyword>
<proteinExistence type="inferred from homology"/>
<reference evidence="12" key="2">
    <citation type="submission" date="2007-04" db="EMBL/GenBank/DDBJ databases">
        <title>The genome of the human body louse.</title>
        <authorList>
            <consortium name="The Human Body Louse Genome Consortium"/>
            <person name="Kirkness E."/>
            <person name="Walenz B."/>
            <person name="Hass B."/>
            <person name="Bruggner R."/>
            <person name="Strausberg R."/>
        </authorList>
    </citation>
    <scope>NUCLEOTIDE SEQUENCE</scope>
    <source>
        <strain evidence="12">USDA</strain>
    </source>
</reference>
<keyword evidence="14" id="KW-1185">Reference proteome</keyword>
<dbReference type="eggNOG" id="KOG2810">
    <property type="taxonomic scope" value="Eukaryota"/>
</dbReference>
<comment type="subcellular location">
    <subcellularLocation>
        <location evidence="1">Nucleus</location>
    </subcellularLocation>
</comment>
<dbReference type="OrthoDB" id="60092at2759"/>
<dbReference type="GO" id="GO:0006281">
    <property type="term" value="P:DNA repair"/>
    <property type="evidence" value="ECO:0007669"/>
    <property type="project" value="TreeGrafter"/>
</dbReference>
<dbReference type="FunFam" id="3.70.10.10:FF:000005">
    <property type="entry name" value="Cell cycle checkpoint control protein"/>
    <property type="match status" value="1"/>
</dbReference>
<evidence type="ECO:0000256" key="11">
    <source>
        <dbReference type="ARBA" id="ARBA00079896"/>
    </source>
</evidence>
<dbReference type="InterPro" id="IPR046938">
    <property type="entry name" value="DNA_clamp_sf"/>
</dbReference>
<comment type="function">
    <text evidence="9">Component of the 9-1-1 cell-cycle checkpoint response complex that plays a major role in DNA repair. The 9-1-1 complex is recruited to DNA lesion upon damage by the RAD17-replication factor C (RFC) clamp loader complex. Acts then as a sliding clamp platform on DNA for several proteins involved in long-patch base excision repair (LP-BER). The 9-1-1 complex stimulates DNA polymerase beta (POLB) activity by increasing its affinity for the 3'-OH end of the primer-template and stabilizes POLB to those sites where LP-BER proceeds; endonuclease FEN1 cleavage activity on substrates with double, nick, or gap flaps of distinct sequences and lengths; and DNA ligase I (LIG1) on long-patch base excision repair substrates. The 9-1-1 complex is necessary for the recruitment of RHNO1 to sites of double-stranded breaks (DSB) occurring during the S phase. RAD9A possesses 3'-&gt;5' double stranded DNA exonuclease activity.</text>
</comment>
<dbReference type="AlphaFoldDB" id="E0VMQ1"/>
<evidence type="ECO:0000313" key="13">
    <source>
        <dbReference type="EnsemblMetazoa" id="PHUM317200-PA"/>
    </source>
</evidence>
<reference evidence="12" key="1">
    <citation type="submission" date="2007-04" db="EMBL/GenBank/DDBJ databases">
        <title>Annotation of Pediculus humanus corporis strain USDA.</title>
        <authorList>
            <person name="Kirkness E."/>
            <person name="Hannick L."/>
            <person name="Hass B."/>
            <person name="Bruggner R."/>
            <person name="Lawson D."/>
            <person name="Bidwell S."/>
            <person name="Joardar V."/>
            <person name="Caler E."/>
            <person name="Walenz B."/>
            <person name="Inman J."/>
            <person name="Schobel S."/>
            <person name="Galinsky K."/>
            <person name="Amedeo P."/>
            <person name="Strausberg R."/>
        </authorList>
    </citation>
    <scope>NUCLEOTIDE SEQUENCE</scope>
    <source>
        <strain evidence="12">USDA</strain>
    </source>
</reference>
<dbReference type="HOGENOM" id="CLU_049242_1_1_1"/>
<dbReference type="FunCoup" id="E0VMQ1">
    <property type="interactions" value="1100"/>
</dbReference>
<evidence type="ECO:0000313" key="14">
    <source>
        <dbReference type="Proteomes" id="UP000009046"/>
    </source>
</evidence>
<dbReference type="GO" id="GO:0004527">
    <property type="term" value="F:exonuclease activity"/>
    <property type="evidence" value="ECO:0007669"/>
    <property type="project" value="UniProtKB-KW"/>
</dbReference>
<dbReference type="GO" id="GO:0030896">
    <property type="term" value="C:checkpoint clamp complex"/>
    <property type="evidence" value="ECO:0007669"/>
    <property type="project" value="InterPro"/>
</dbReference>
<gene>
    <name evidence="13" type="primary">8236032</name>
    <name evidence="12" type="ORF">Phum_PHUM317200</name>
</gene>
<dbReference type="GO" id="GO:0071479">
    <property type="term" value="P:cellular response to ionizing radiation"/>
    <property type="evidence" value="ECO:0007669"/>
    <property type="project" value="TreeGrafter"/>
</dbReference>
<evidence type="ECO:0000256" key="3">
    <source>
        <dbReference type="ARBA" id="ARBA00022553"/>
    </source>
</evidence>
<reference evidence="13" key="3">
    <citation type="submission" date="2020-05" db="UniProtKB">
        <authorList>
            <consortium name="EnsemblMetazoa"/>
        </authorList>
    </citation>
    <scope>IDENTIFICATION</scope>
    <source>
        <strain evidence="13">USDA</strain>
    </source>
</reference>
<organism>
    <name type="scientific">Pediculus humanus subsp. corporis</name>
    <name type="common">Body louse</name>
    <dbReference type="NCBI Taxonomy" id="121224"/>
    <lineage>
        <taxon>Eukaryota</taxon>
        <taxon>Metazoa</taxon>
        <taxon>Ecdysozoa</taxon>
        <taxon>Arthropoda</taxon>
        <taxon>Hexapoda</taxon>
        <taxon>Insecta</taxon>
        <taxon>Pterygota</taxon>
        <taxon>Neoptera</taxon>
        <taxon>Paraneoptera</taxon>
        <taxon>Psocodea</taxon>
        <taxon>Troctomorpha</taxon>
        <taxon>Phthiraptera</taxon>
        <taxon>Anoplura</taxon>
        <taxon>Pediculidae</taxon>
        <taxon>Pediculus</taxon>
    </lineage>
</organism>
<evidence type="ECO:0000313" key="12">
    <source>
        <dbReference type="EMBL" id="EEB14657.1"/>
    </source>
</evidence>
<evidence type="ECO:0000256" key="10">
    <source>
        <dbReference type="ARBA" id="ARBA00069752"/>
    </source>
</evidence>
<dbReference type="PANTHER" id="PTHR15237">
    <property type="entry name" value="DNA REPAIR PROTEIN RAD9"/>
    <property type="match status" value="1"/>
</dbReference>
<dbReference type="EMBL" id="DS235321">
    <property type="protein sequence ID" value="EEB14657.1"/>
    <property type="molecule type" value="Genomic_DNA"/>
</dbReference>
<dbReference type="InterPro" id="IPR007268">
    <property type="entry name" value="Rad9/Ddc1"/>
</dbReference>
<keyword evidence="3" id="KW-0597">Phosphoprotein</keyword>
<dbReference type="Pfam" id="PF04139">
    <property type="entry name" value="Rad9"/>
    <property type="match status" value="1"/>
</dbReference>
<keyword evidence="8" id="KW-0539">Nucleus</keyword>
<evidence type="ECO:0000256" key="4">
    <source>
        <dbReference type="ARBA" id="ARBA00022722"/>
    </source>
</evidence>
<sequence>MKCVIPGPNVKSRAIHSLAKLGDELYIEATDNDLFFRTVNSSKTAYASFCFSSDFFLFFQTERRYDSLTCQISMRSALNVFKSPMSLEKITESIQIQFLPDSDNVIFIIKYKKGVNKTFNIPVIECEALQAYYMKESTPNSITIQPKIVGEILNNFQNHHDEITWKVAKNQIIIKNFSEVENECNDIRTEICVNKDEFDNYKIDNETEVTFCLKELRAVLLFSDSVSLPLTANFSVCSKPIVFVIKDDVFEVNIVVSTLSGDDNSSLDNLSVPTTNNSDSTQNKIETNFETNNETNQFLNGDHVDMPIIESSENNSNSDRLNNVFRECFEKEEHYVENLPGYSVILVPESDSDC</sequence>
<keyword evidence="7" id="KW-0269">Exonuclease</keyword>
<evidence type="ECO:0000256" key="8">
    <source>
        <dbReference type="ARBA" id="ARBA00023242"/>
    </source>
</evidence>
<dbReference type="PANTHER" id="PTHR15237:SF0">
    <property type="entry name" value="CELL CYCLE CHECKPOINT CONTROL PROTEIN"/>
    <property type="match status" value="1"/>
</dbReference>
<comment type="similarity">
    <text evidence="2">Belongs to the rad9 family.</text>
</comment>
<dbReference type="GeneID" id="8236032"/>
<dbReference type="EMBL" id="AAZO01003684">
    <property type="status" value="NOT_ANNOTATED_CDS"/>
    <property type="molecule type" value="Genomic_DNA"/>
</dbReference>
<dbReference type="RefSeq" id="XP_002427395.1">
    <property type="nucleotide sequence ID" value="XM_002427350.1"/>
</dbReference>
<protein>
    <recommendedName>
        <fullName evidence="10">Cell cycle checkpoint control protein RAD9A</fullName>
    </recommendedName>
    <alternativeName>
        <fullName evidence="11">DNA repair exonuclease rad9 homolog A</fullName>
    </alternativeName>
</protein>
<dbReference type="InParanoid" id="E0VMQ1"/>
<evidence type="ECO:0000256" key="2">
    <source>
        <dbReference type="ARBA" id="ARBA00008494"/>
    </source>
</evidence>
<dbReference type="CTD" id="8236032"/>
<evidence type="ECO:0000256" key="7">
    <source>
        <dbReference type="ARBA" id="ARBA00022839"/>
    </source>
</evidence>
<name>E0VMQ1_PEDHC</name>
<keyword evidence="5" id="KW-0227">DNA damage</keyword>
<accession>E0VMQ1</accession>